<dbReference type="EMBL" id="BPLQ01011128">
    <property type="protein sequence ID" value="GIY55824.1"/>
    <property type="molecule type" value="Genomic_DNA"/>
</dbReference>
<dbReference type="Proteomes" id="UP001054837">
    <property type="component" value="Unassembled WGS sequence"/>
</dbReference>
<comment type="caution">
    <text evidence="1">The sequence shown here is derived from an EMBL/GenBank/DDBJ whole genome shotgun (WGS) entry which is preliminary data.</text>
</comment>
<keyword evidence="2" id="KW-1185">Reference proteome</keyword>
<evidence type="ECO:0000313" key="2">
    <source>
        <dbReference type="Proteomes" id="UP001054837"/>
    </source>
</evidence>
<organism evidence="1 2">
    <name type="scientific">Caerostris darwini</name>
    <dbReference type="NCBI Taxonomy" id="1538125"/>
    <lineage>
        <taxon>Eukaryota</taxon>
        <taxon>Metazoa</taxon>
        <taxon>Ecdysozoa</taxon>
        <taxon>Arthropoda</taxon>
        <taxon>Chelicerata</taxon>
        <taxon>Arachnida</taxon>
        <taxon>Araneae</taxon>
        <taxon>Araneomorphae</taxon>
        <taxon>Entelegynae</taxon>
        <taxon>Araneoidea</taxon>
        <taxon>Araneidae</taxon>
        <taxon>Caerostris</taxon>
    </lineage>
</organism>
<proteinExistence type="predicted"/>
<gene>
    <name evidence="1" type="ORF">CDAR_193661</name>
</gene>
<protein>
    <submittedName>
        <fullName evidence="1">Uncharacterized protein</fullName>
    </submittedName>
</protein>
<sequence>MFYYSNRPCNSIISISVSRDSWKRVGFDRYLLWVSEAAHLFCFFRWGSSPRLLATARCVTASSLLHPRFVPIPRESGNVFLWTVPWHLFQFLVHSPVKLM</sequence>
<name>A0AAV4UDD9_9ARAC</name>
<evidence type="ECO:0000313" key="1">
    <source>
        <dbReference type="EMBL" id="GIY55824.1"/>
    </source>
</evidence>
<reference evidence="1 2" key="1">
    <citation type="submission" date="2021-06" db="EMBL/GenBank/DDBJ databases">
        <title>Caerostris darwini draft genome.</title>
        <authorList>
            <person name="Kono N."/>
            <person name="Arakawa K."/>
        </authorList>
    </citation>
    <scope>NUCLEOTIDE SEQUENCE [LARGE SCALE GENOMIC DNA]</scope>
</reference>
<dbReference type="AlphaFoldDB" id="A0AAV4UDD9"/>
<accession>A0AAV4UDD9</accession>